<dbReference type="Proteomes" id="UP000249746">
    <property type="component" value="Unassembled WGS sequence"/>
</dbReference>
<dbReference type="OrthoDB" id="9971989at2"/>
<comment type="caution">
    <text evidence="1">The sequence shown here is derived from an EMBL/GenBank/DDBJ whole genome shotgun (WGS) entry which is preliminary data.</text>
</comment>
<dbReference type="AlphaFoldDB" id="A0A2W6NFI2"/>
<evidence type="ECO:0000313" key="2">
    <source>
        <dbReference type="Proteomes" id="UP000249746"/>
    </source>
</evidence>
<organism evidence="1 2">
    <name type="scientific">Helicobacter valdiviensis</name>
    <dbReference type="NCBI Taxonomy" id="1458358"/>
    <lineage>
        <taxon>Bacteria</taxon>
        <taxon>Pseudomonadati</taxon>
        <taxon>Campylobacterota</taxon>
        <taxon>Epsilonproteobacteria</taxon>
        <taxon>Campylobacterales</taxon>
        <taxon>Helicobacteraceae</taxon>
        <taxon>Helicobacter</taxon>
    </lineage>
</organism>
<sequence length="116" mass="13602">MQELEFKKYCKNIEKFANSFQSQCEEHSTLSFLLSLDLARLYYLAQEGAEIKESASYLHLLKTIENVKESFCTYRMGFEITLYDEPLLKELKVIANQLIAQKSESFLQSQTNKDKR</sequence>
<accession>A0A2W6NFI2</accession>
<dbReference type="EMBL" id="NBIU01000023">
    <property type="protein sequence ID" value="PZT47710.1"/>
    <property type="molecule type" value="Genomic_DNA"/>
</dbReference>
<keyword evidence="2" id="KW-1185">Reference proteome</keyword>
<gene>
    <name evidence="1" type="ORF">B6S12_07565</name>
</gene>
<dbReference type="RefSeq" id="WP_111230200.1">
    <property type="nucleotide sequence ID" value="NZ_NBIU01000023.1"/>
</dbReference>
<reference evidence="1 2" key="1">
    <citation type="submission" date="2017-03" db="EMBL/GenBank/DDBJ databases">
        <title>Genomic and clinical evidence uncovers the enterohepatic species Helicobacter valdiviensis as a potential human intestinal pathogen.</title>
        <authorList>
            <person name="Fresia P."/>
            <person name="Jara R."/>
            <person name="Sierra R."/>
            <person name="Ferres I."/>
            <person name="Greif G."/>
            <person name="Iraola G."/>
            <person name="Collado L."/>
        </authorList>
    </citation>
    <scope>NUCLEOTIDE SEQUENCE [LARGE SCALE GENOMIC DNA]</scope>
    <source>
        <strain evidence="1 2">WBE14</strain>
    </source>
</reference>
<evidence type="ECO:0000313" key="1">
    <source>
        <dbReference type="EMBL" id="PZT47710.1"/>
    </source>
</evidence>
<protein>
    <submittedName>
        <fullName evidence="1">Uncharacterized protein</fullName>
    </submittedName>
</protein>
<name>A0A2W6NFI2_9HELI</name>
<proteinExistence type="predicted"/>